<dbReference type="InterPro" id="IPR015943">
    <property type="entry name" value="WD40/YVTN_repeat-like_dom_sf"/>
</dbReference>
<dbReference type="PANTHER" id="PTHR30273:SF2">
    <property type="entry name" value="PROTEIN FECR"/>
    <property type="match status" value="1"/>
</dbReference>
<dbReference type="InterPro" id="IPR006860">
    <property type="entry name" value="FecR"/>
</dbReference>
<dbReference type="Pfam" id="PF00400">
    <property type="entry name" value="WD40"/>
    <property type="match status" value="1"/>
</dbReference>
<dbReference type="SMART" id="SM00320">
    <property type="entry name" value="WD40"/>
    <property type="match status" value="4"/>
</dbReference>
<feature type="repeat" description="WD" evidence="1">
    <location>
        <begin position="559"/>
        <end position="600"/>
    </location>
</feature>
<dbReference type="SUPFAM" id="SSF50978">
    <property type="entry name" value="WD40 repeat-like"/>
    <property type="match status" value="1"/>
</dbReference>
<feature type="domain" description="FecR protein" evidence="3">
    <location>
        <begin position="163"/>
        <end position="259"/>
    </location>
</feature>
<dbReference type="Gene3D" id="2.130.10.10">
    <property type="entry name" value="YVTN repeat-like/Quinoprotein amine dehydrogenase"/>
    <property type="match status" value="2"/>
</dbReference>
<dbReference type="AlphaFoldDB" id="A0A517Y465"/>
<dbReference type="PROSITE" id="PS50082">
    <property type="entry name" value="WD_REPEATS_2"/>
    <property type="match status" value="1"/>
</dbReference>
<keyword evidence="2" id="KW-1133">Transmembrane helix</keyword>
<accession>A0A517Y465</accession>
<dbReference type="InterPro" id="IPR012373">
    <property type="entry name" value="Ferrdict_sens_TM"/>
</dbReference>
<feature type="transmembrane region" description="Helical" evidence="2">
    <location>
        <begin position="93"/>
        <end position="116"/>
    </location>
</feature>
<dbReference type="EMBL" id="CP036274">
    <property type="protein sequence ID" value="QDU25051.1"/>
    <property type="molecule type" value="Genomic_DNA"/>
</dbReference>
<name>A0A517Y465_9BACT</name>
<dbReference type="KEGG" id="aagg:ETAA8_01120"/>
<keyword evidence="2" id="KW-0472">Membrane</keyword>
<dbReference type="RefSeq" id="WP_145083317.1">
    <property type="nucleotide sequence ID" value="NZ_CP036274.1"/>
</dbReference>
<evidence type="ECO:0000256" key="1">
    <source>
        <dbReference type="PROSITE-ProRule" id="PRU00221"/>
    </source>
</evidence>
<keyword evidence="2" id="KW-0812">Transmembrane</keyword>
<dbReference type="InterPro" id="IPR036322">
    <property type="entry name" value="WD40_repeat_dom_sf"/>
</dbReference>
<dbReference type="Proteomes" id="UP000315017">
    <property type="component" value="Chromosome"/>
</dbReference>
<dbReference type="GO" id="GO:0016989">
    <property type="term" value="F:sigma factor antagonist activity"/>
    <property type="evidence" value="ECO:0007669"/>
    <property type="project" value="TreeGrafter"/>
</dbReference>
<dbReference type="Gene3D" id="2.60.120.1440">
    <property type="match status" value="1"/>
</dbReference>
<organism evidence="4 5">
    <name type="scientific">Anatilimnocola aggregata</name>
    <dbReference type="NCBI Taxonomy" id="2528021"/>
    <lineage>
        <taxon>Bacteria</taxon>
        <taxon>Pseudomonadati</taxon>
        <taxon>Planctomycetota</taxon>
        <taxon>Planctomycetia</taxon>
        <taxon>Pirellulales</taxon>
        <taxon>Pirellulaceae</taxon>
        <taxon>Anatilimnocola</taxon>
    </lineage>
</organism>
<sequence>MSDERLHHLIDSLLDGQLAESDQTEFVEELRSSAEARRVYWELIEQDSLLQEVVRESTGRDLARLASDDLSIARLSQTSPSLRETPSRFKIRYSLTAGAVLLSAVIGVVFAGSFWWQNSLPTTPAPSQGSVALLHSLTGDVWLSDPQQRAEKVTSGQQFLAGDKLQVGEEGEAEVLLADGSRLILGADSVLQFPSAEGDGERRVHLERGAAEVEAAVQLPDDPLILSTEQARLVVLGTRFRLYAGDGDSRVELEEGKVQFERSSDRKSVEVTAGQYAVVVAEQESTSPLIAQPLDANWRLRQTLLRAGRQIAFSHQGSRLATADHARIKVWDVSTGELQHILRTSAWSDRLAFTPSDDAIVALSESGQALLWSVGEPAAILSELKCEHGQLRRCDVSRSGSWLVQSSSVDSGYLPVWKIEPAGTISLVRSLTMKAGSVALAEGEAGSDTPLIVVASQWNGTTVKWDASSGKELARYRFGSELHRTALSLDGRLLAGFGNADGLLLVDTETGETRKLWPPGSVRVNRLRFSADGRAVFAAMNDGVARAWSTHDGQSLLVLSTGDSHLLSLDVSTDGVWVATSGDDGAVKIWQRESPTAPETK</sequence>
<evidence type="ECO:0000259" key="3">
    <source>
        <dbReference type="Pfam" id="PF04773"/>
    </source>
</evidence>
<dbReference type="InterPro" id="IPR001680">
    <property type="entry name" value="WD40_rpt"/>
</dbReference>
<keyword evidence="5" id="KW-1185">Reference proteome</keyword>
<dbReference type="PANTHER" id="PTHR30273">
    <property type="entry name" value="PERIPLASMIC SIGNAL SENSOR AND SIGMA FACTOR ACTIVATOR FECR-RELATED"/>
    <property type="match status" value="1"/>
</dbReference>
<evidence type="ECO:0000313" key="5">
    <source>
        <dbReference type="Proteomes" id="UP000315017"/>
    </source>
</evidence>
<evidence type="ECO:0000256" key="2">
    <source>
        <dbReference type="SAM" id="Phobius"/>
    </source>
</evidence>
<reference evidence="4 5" key="1">
    <citation type="submission" date="2019-02" db="EMBL/GenBank/DDBJ databases">
        <title>Deep-cultivation of Planctomycetes and their phenomic and genomic characterization uncovers novel biology.</title>
        <authorList>
            <person name="Wiegand S."/>
            <person name="Jogler M."/>
            <person name="Boedeker C."/>
            <person name="Pinto D."/>
            <person name="Vollmers J."/>
            <person name="Rivas-Marin E."/>
            <person name="Kohn T."/>
            <person name="Peeters S.H."/>
            <person name="Heuer A."/>
            <person name="Rast P."/>
            <person name="Oberbeckmann S."/>
            <person name="Bunk B."/>
            <person name="Jeske O."/>
            <person name="Meyerdierks A."/>
            <person name="Storesund J.E."/>
            <person name="Kallscheuer N."/>
            <person name="Luecker S."/>
            <person name="Lage O.M."/>
            <person name="Pohl T."/>
            <person name="Merkel B.J."/>
            <person name="Hornburger P."/>
            <person name="Mueller R.-W."/>
            <person name="Bruemmer F."/>
            <person name="Labrenz M."/>
            <person name="Spormann A.M."/>
            <person name="Op den Camp H."/>
            <person name="Overmann J."/>
            <person name="Amann R."/>
            <person name="Jetten M.S.M."/>
            <person name="Mascher T."/>
            <person name="Medema M.H."/>
            <person name="Devos D.P."/>
            <person name="Kaster A.-K."/>
            <person name="Ovreas L."/>
            <person name="Rohde M."/>
            <person name="Galperin M.Y."/>
            <person name="Jogler C."/>
        </authorList>
    </citation>
    <scope>NUCLEOTIDE SEQUENCE [LARGE SCALE GENOMIC DNA]</scope>
    <source>
        <strain evidence="4 5">ETA_A8</strain>
    </source>
</reference>
<protein>
    <submittedName>
        <fullName evidence="4">Fec operon regulator FecR</fullName>
    </submittedName>
</protein>
<evidence type="ECO:0000313" key="4">
    <source>
        <dbReference type="EMBL" id="QDU25051.1"/>
    </source>
</evidence>
<gene>
    <name evidence="4" type="ORF">ETAA8_01120</name>
</gene>
<dbReference type="OrthoDB" id="258532at2"/>
<proteinExistence type="predicted"/>
<keyword evidence="1" id="KW-0853">WD repeat</keyword>
<dbReference type="Pfam" id="PF04773">
    <property type="entry name" value="FecR"/>
    <property type="match status" value="1"/>
</dbReference>